<sequence length="421" mass="44963">MSFSVDSFMSKLSALNETQDSIVSVSQWIQFHRRACGPIAQTWYDYIRNIPLKRKLAMIYLANDVVQQAKAKKRDEFIEAFSTVIVDGIVSTYREGNTDLRNKIKRVVEVWEQRQVFRPDVIEEINSKTRQLDSSEGPTGSDALGGSSIGGTGLGGIGGSGLGGLGGIGGSGLGGIGGSGLGGIGGSGLGGIGGTGFADLGGSTAAPSVRSELQELNTLLGKVTKTTTVTETKSKLESSQKSRDSQALATLLETVNKTITDISANQKLRSEIDSALLTLKNKQASLLEEDKHNMTMFEKMKKEIQDAQKEVSSLVQDTNGASVEQAHPEEEENDDYVPQPASEPAPSEPESTKLPFSIADEEDESDSYEPLPAVVTAGESGYVAQPLPSNDFSVPQYEDDSDSDADSDAPDSKKRKLEGEE</sequence>
<evidence type="ECO:0000313" key="4">
    <source>
        <dbReference type="EMBL" id="RDW23970.1"/>
    </source>
</evidence>
<evidence type="ECO:0000313" key="5">
    <source>
        <dbReference type="Proteomes" id="UP000182444"/>
    </source>
</evidence>
<dbReference type="EMBL" id="CP017557">
    <property type="protein sequence ID" value="AOW06329.1"/>
    <property type="molecule type" value="Genomic_DNA"/>
</dbReference>
<name>A0A1D8NL16_YARLL</name>
<dbReference type="EMBL" id="KZ859056">
    <property type="protein sequence ID" value="RDW23970.1"/>
    <property type="molecule type" value="Genomic_DNA"/>
</dbReference>
<dbReference type="CDD" id="cd17003">
    <property type="entry name" value="CID_Rtt103"/>
    <property type="match status" value="1"/>
</dbReference>
<dbReference type="PANTHER" id="PTHR12460">
    <property type="entry name" value="CYCLIN-DEPENDENT KINASE INHIBITOR-RELATED PROTEIN"/>
    <property type="match status" value="1"/>
</dbReference>
<organism evidence="3 5">
    <name type="scientific">Yarrowia lipolytica</name>
    <name type="common">Candida lipolytica</name>
    <dbReference type="NCBI Taxonomy" id="4952"/>
    <lineage>
        <taxon>Eukaryota</taxon>
        <taxon>Fungi</taxon>
        <taxon>Dikarya</taxon>
        <taxon>Ascomycota</taxon>
        <taxon>Saccharomycotina</taxon>
        <taxon>Dipodascomycetes</taxon>
        <taxon>Dipodascales</taxon>
        <taxon>Dipodascales incertae sedis</taxon>
        <taxon>Yarrowia</taxon>
    </lineage>
</organism>
<accession>A0A1D8NL16</accession>
<dbReference type="GO" id="GO:0031124">
    <property type="term" value="P:mRNA 3'-end processing"/>
    <property type="evidence" value="ECO:0007669"/>
    <property type="project" value="InterPro"/>
</dbReference>
<dbReference type="Gene3D" id="1.25.40.90">
    <property type="match status" value="1"/>
</dbReference>
<feature type="compositionally biased region" description="Acidic residues" evidence="1">
    <location>
        <begin position="397"/>
        <end position="409"/>
    </location>
</feature>
<dbReference type="Proteomes" id="UP000256601">
    <property type="component" value="Unassembled WGS sequence"/>
</dbReference>
<evidence type="ECO:0000313" key="6">
    <source>
        <dbReference type="Proteomes" id="UP000256601"/>
    </source>
</evidence>
<dbReference type="RefSeq" id="XP_504719.1">
    <property type="nucleotide sequence ID" value="XM_504719.1"/>
</dbReference>
<dbReference type="InterPro" id="IPR008942">
    <property type="entry name" value="ENTH_VHS"/>
</dbReference>
<dbReference type="AlphaFoldDB" id="A0A1D8NL16"/>
<dbReference type="KEGG" id="yli:2912959"/>
<evidence type="ECO:0000313" key="3">
    <source>
        <dbReference type="EMBL" id="AOW06329.1"/>
    </source>
</evidence>
<dbReference type="GO" id="GO:0099122">
    <property type="term" value="F:RNA polymerase II C-terminal domain binding"/>
    <property type="evidence" value="ECO:0007669"/>
    <property type="project" value="InterPro"/>
</dbReference>
<dbReference type="VEuPathDB" id="FungiDB:YALI1_E39378g"/>
<reference evidence="3 5" key="1">
    <citation type="journal article" date="2016" name="PLoS ONE">
        <title>Sequence Assembly of Yarrowia lipolytica Strain W29/CLIB89 Shows Transposable Element Diversity.</title>
        <authorList>
            <person name="Magnan C."/>
            <person name="Yu J."/>
            <person name="Chang I."/>
            <person name="Jahn E."/>
            <person name="Kanomata Y."/>
            <person name="Wu J."/>
            <person name="Zeller M."/>
            <person name="Oakes M."/>
            <person name="Baldi P."/>
            <person name="Sandmeyer S."/>
        </authorList>
    </citation>
    <scope>NUCLEOTIDE SEQUENCE [LARGE SCALE GENOMIC DNA]</scope>
    <source>
        <strain evidence="3">CLIB89</strain>
        <strain evidence="5">CLIB89(W29)</strain>
    </source>
</reference>
<dbReference type="Proteomes" id="UP000182444">
    <property type="component" value="Chromosome 1E"/>
</dbReference>
<feature type="region of interest" description="Disordered" evidence="1">
    <location>
        <begin position="303"/>
        <end position="421"/>
    </location>
</feature>
<dbReference type="VEuPathDB" id="FungiDB:YALI0_E33231g"/>
<dbReference type="GeneID" id="2912959"/>
<dbReference type="SMART" id="SM00582">
    <property type="entry name" value="RPR"/>
    <property type="match status" value="1"/>
</dbReference>
<dbReference type="InterPro" id="IPR047883">
    <property type="entry name" value="Rtt103-like_CID"/>
</dbReference>
<protein>
    <submittedName>
        <fullName evidence="4">RNA polymerase II-binding domain-domain-containing protein</fullName>
    </submittedName>
</protein>
<evidence type="ECO:0000259" key="2">
    <source>
        <dbReference type="PROSITE" id="PS51391"/>
    </source>
</evidence>
<dbReference type="InterPro" id="IPR006569">
    <property type="entry name" value="CID_dom"/>
</dbReference>
<evidence type="ECO:0000256" key="1">
    <source>
        <dbReference type="SAM" id="MobiDB-lite"/>
    </source>
</evidence>
<feature type="region of interest" description="Disordered" evidence="1">
    <location>
        <begin position="128"/>
        <end position="147"/>
    </location>
</feature>
<reference evidence="4 6" key="2">
    <citation type="submission" date="2018-07" db="EMBL/GenBank/DDBJ databases">
        <title>Draft Genome Assemblies for Five Robust Yarrowia lipolytica Strains Exhibiting High Lipid Production and Pentose Sugar Utilization and Sugar Alcohol Secretion from Undetoxified Lignocellulosic Biomass Hydrolysates.</title>
        <authorList>
            <consortium name="DOE Joint Genome Institute"/>
            <person name="Walker C."/>
            <person name="Ryu S."/>
            <person name="Na H."/>
            <person name="Zane M."/>
            <person name="LaButti K."/>
            <person name="Lipzen A."/>
            <person name="Haridas S."/>
            <person name="Barry K."/>
            <person name="Grigoriev I.V."/>
            <person name="Quarterman J."/>
            <person name="Slininger P."/>
            <person name="Dien B."/>
            <person name="Trinh C.T."/>
        </authorList>
    </citation>
    <scope>NUCLEOTIDE SEQUENCE [LARGE SCALE GENOMIC DNA]</scope>
    <source>
        <strain evidence="4 6">YB392</strain>
    </source>
</reference>
<dbReference type="OrthoDB" id="10069473at2759"/>
<proteinExistence type="predicted"/>
<dbReference type="eggNOG" id="KOG2669">
    <property type="taxonomic scope" value="Eukaryota"/>
</dbReference>
<dbReference type="PROSITE" id="PS51391">
    <property type="entry name" value="CID"/>
    <property type="match status" value="1"/>
</dbReference>
<dbReference type="Pfam" id="PF04818">
    <property type="entry name" value="CID"/>
    <property type="match status" value="1"/>
</dbReference>
<feature type="domain" description="CID" evidence="2">
    <location>
        <begin position="1"/>
        <end position="133"/>
    </location>
</feature>
<dbReference type="SUPFAM" id="SSF48464">
    <property type="entry name" value="ENTH/VHS domain"/>
    <property type="match status" value="1"/>
</dbReference>
<dbReference type="FunFam" id="1.25.40.90:FF:000030">
    <property type="entry name" value="DUF618 domain protein"/>
    <property type="match status" value="1"/>
</dbReference>
<feature type="compositionally biased region" description="Polar residues" evidence="1">
    <location>
        <begin position="310"/>
        <end position="322"/>
    </location>
</feature>
<dbReference type="PANTHER" id="PTHR12460:SF0">
    <property type="entry name" value="CID DOMAIN-CONTAINING PROTEIN-RELATED"/>
    <property type="match status" value="1"/>
</dbReference>
<gene>
    <name evidence="4" type="ORF">B0I71DRAFT_135104</name>
    <name evidence="3" type="ORF">YALI1_E39378g</name>
</gene>